<dbReference type="AlphaFoldDB" id="A0A4V1XCZ6"/>
<sequence>MPSVPNDRSSPTKAPRVLAQLCRIDELKPVANDPTVSISTVLNVPCAVATDSVKPGDLALYTAVDTFIPHHPNGLSFLYDGQINRYHRDEAAMVDILGHLVKGVRVKPILVSGHLSAGLLIGINAHPSVPDGPALNTEIGLCPRLNSETVGCSTPSTFSGPLAEKSPDMMSLSLKQAFGGVVAPHLAMTPKASSLITNFLDLQQWKQTVAGEIVWDRPDFIPDPTVKDVKSLTGLVSNSNNQVKYRVTTPPSDSCMTVYFLREDSQLAKCLTHRETSRLLERVGRVGVCTDRFDFQEMFSNVWASIMKTNLSEKLAAFNKNLAIEGFYASQTITTGRGTPKVVRDFYVSGIWNLDAQARVRFEVAMQKAKEWGLQLVPVVGVSTLADIRSGRAKAAYQRCQQKGSPLVFRSSDEKVVFSHQ</sequence>
<dbReference type="OrthoDB" id="4643827at2759"/>
<organism evidence="1 2">
    <name type="scientific">Monosporascus ibericus</name>
    <dbReference type="NCBI Taxonomy" id="155417"/>
    <lineage>
        <taxon>Eukaryota</taxon>
        <taxon>Fungi</taxon>
        <taxon>Dikarya</taxon>
        <taxon>Ascomycota</taxon>
        <taxon>Pezizomycotina</taxon>
        <taxon>Sordariomycetes</taxon>
        <taxon>Xylariomycetidae</taxon>
        <taxon>Xylariales</taxon>
        <taxon>Xylariales incertae sedis</taxon>
        <taxon>Monosporascus</taxon>
    </lineage>
</organism>
<comment type="caution">
    <text evidence="1">The sequence shown here is derived from an EMBL/GenBank/DDBJ whole genome shotgun (WGS) entry which is preliminary data.</text>
</comment>
<dbReference type="Pfam" id="PF21189">
    <property type="entry name" value="PHA02142"/>
    <property type="match status" value="1"/>
</dbReference>
<gene>
    <name evidence="1" type="ORF">DL764_000002</name>
</gene>
<evidence type="ECO:0000313" key="2">
    <source>
        <dbReference type="Proteomes" id="UP000293360"/>
    </source>
</evidence>
<accession>A0A4V1XCZ6</accession>
<reference evidence="1 2" key="1">
    <citation type="submission" date="2018-06" db="EMBL/GenBank/DDBJ databases">
        <title>Complete Genomes of Monosporascus.</title>
        <authorList>
            <person name="Robinson A.J."/>
            <person name="Natvig D.O."/>
        </authorList>
    </citation>
    <scope>NUCLEOTIDE SEQUENCE [LARGE SCALE GENOMIC DNA]</scope>
    <source>
        <strain evidence="1 2">CBS 110550</strain>
    </source>
</reference>
<dbReference type="EMBL" id="QJNU01000001">
    <property type="protein sequence ID" value="RYP11479.1"/>
    <property type="molecule type" value="Genomic_DNA"/>
</dbReference>
<dbReference type="Proteomes" id="UP000293360">
    <property type="component" value="Unassembled WGS sequence"/>
</dbReference>
<evidence type="ECO:0000313" key="1">
    <source>
        <dbReference type="EMBL" id="RYP11479.1"/>
    </source>
</evidence>
<keyword evidence="2" id="KW-1185">Reference proteome</keyword>
<proteinExistence type="predicted"/>
<name>A0A4V1XCZ6_9PEZI</name>
<protein>
    <submittedName>
        <fullName evidence="1">Uncharacterized protein</fullName>
    </submittedName>
</protein>